<feature type="domain" description="HTH araC/xylS-type" evidence="11">
    <location>
        <begin position="54"/>
        <end position="151"/>
    </location>
</feature>
<dbReference type="GO" id="GO:0043565">
    <property type="term" value="F:sequence-specific DNA binding"/>
    <property type="evidence" value="ECO:0007669"/>
    <property type="project" value="InterPro"/>
</dbReference>
<organism evidence="12 13">
    <name type="scientific">Bradyrhizobium erythrophlei</name>
    <dbReference type="NCBI Taxonomy" id="1437360"/>
    <lineage>
        <taxon>Bacteria</taxon>
        <taxon>Pseudomonadati</taxon>
        <taxon>Pseudomonadota</taxon>
        <taxon>Alphaproteobacteria</taxon>
        <taxon>Hyphomicrobiales</taxon>
        <taxon>Nitrobacteraceae</taxon>
        <taxon>Bradyrhizobium</taxon>
    </lineage>
</organism>
<evidence type="ECO:0000256" key="10">
    <source>
        <dbReference type="ARBA" id="ARBA00049348"/>
    </source>
</evidence>
<dbReference type="CDD" id="cd06445">
    <property type="entry name" value="ATase"/>
    <property type="match status" value="1"/>
</dbReference>
<evidence type="ECO:0000256" key="2">
    <source>
        <dbReference type="ARBA" id="ARBA00008711"/>
    </source>
</evidence>
<evidence type="ECO:0000256" key="3">
    <source>
        <dbReference type="ARBA" id="ARBA00011918"/>
    </source>
</evidence>
<keyword evidence="9" id="KW-0234">DNA repair</keyword>
<evidence type="ECO:0000256" key="6">
    <source>
        <dbReference type="ARBA" id="ARBA00022763"/>
    </source>
</evidence>
<keyword evidence="4 12" id="KW-0489">Methyltransferase</keyword>
<dbReference type="Pfam" id="PF12833">
    <property type="entry name" value="HTH_18"/>
    <property type="match status" value="1"/>
</dbReference>
<dbReference type="InterPro" id="IPR036631">
    <property type="entry name" value="MGMT_N_sf"/>
</dbReference>
<evidence type="ECO:0000313" key="13">
    <source>
        <dbReference type="Proteomes" id="UP000184096"/>
    </source>
</evidence>
<keyword evidence="5 12" id="KW-0808">Transferase</keyword>
<evidence type="ECO:0000259" key="11">
    <source>
        <dbReference type="PROSITE" id="PS01124"/>
    </source>
</evidence>
<evidence type="ECO:0000256" key="5">
    <source>
        <dbReference type="ARBA" id="ARBA00022679"/>
    </source>
</evidence>
<evidence type="ECO:0000256" key="4">
    <source>
        <dbReference type="ARBA" id="ARBA00022603"/>
    </source>
</evidence>
<evidence type="ECO:0000313" key="12">
    <source>
        <dbReference type="EMBL" id="SHN74945.1"/>
    </source>
</evidence>
<sequence>MAVGNRVVWTTRQAYIGGMIKHAMNDAMISAANEIRLVKPGTQNAALRDYDSVRRAIAFISEHWRTQPTIEAMAEAASLTPDELHHLFRRWAGLTPKGFMQALTLDHAKNLLRDSASVLDAALDSGLSGPGRLHDLFVTHEAMSPGEWKAGGAGMTLRYGFHPSPFGTALVMGSDRGLAGLAFADAGEEKAALADMTGRWPRAIYIEDYLGTAPLAQRIFDKKLWRPDQPLRVTLIGTDFEVRVWETLLKIPMGQAVCYSDIAKKIESPKASRAVGAAVGKNPISFVVPCHRALGKSGALTGYHWGITRKQAMMGWEAGQVGMN</sequence>
<dbReference type="GO" id="GO:0003908">
    <property type="term" value="F:methylated-DNA-[protein]-cysteine S-methyltransferase activity"/>
    <property type="evidence" value="ECO:0007669"/>
    <property type="project" value="UniProtKB-EC"/>
</dbReference>
<keyword evidence="7" id="KW-0805">Transcription regulation</keyword>
<keyword evidence="8" id="KW-0804">Transcription</keyword>
<dbReference type="InterPro" id="IPR036217">
    <property type="entry name" value="MethylDNA_cys_MeTrfase_DNAb"/>
</dbReference>
<gene>
    <name evidence="12" type="ORF">SAMN05444170_2836</name>
</gene>
<dbReference type="GO" id="GO:0003700">
    <property type="term" value="F:DNA-binding transcription factor activity"/>
    <property type="evidence" value="ECO:0007669"/>
    <property type="project" value="InterPro"/>
</dbReference>
<dbReference type="EMBL" id="LT670849">
    <property type="protein sequence ID" value="SHN74945.1"/>
    <property type="molecule type" value="Genomic_DNA"/>
</dbReference>
<dbReference type="Gene3D" id="3.30.160.70">
    <property type="entry name" value="Methylated DNA-protein cysteine methyltransferase domain"/>
    <property type="match status" value="1"/>
</dbReference>
<dbReference type="InterPro" id="IPR018060">
    <property type="entry name" value="HTH_AraC"/>
</dbReference>
<protein>
    <recommendedName>
        <fullName evidence="3">methylated-DNA--[protein]-cysteine S-methyltransferase</fullName>
        <ecNumber evidence="3">2.1.1.63</ecNumber>
    </recommendedName>
</protein>
<name>A0A1M7TW73_9BRAD</name>
<dbReference type="SUPFAM" id="SSF46689">
    <property type="entry name" value="Homeodomain-like"/>
    <property type="match status" value="1"/>
</dbReference>
<dbReference type="PANTHER" id="PTHR10815">
    <property type="entry name" value="METHYLATED-DNA--PROTEIN-CYSTEINE METHYLTRANSFERASE"/>
    <property type="match status" value="1"/>
</dbReference>
<dbReference type="Gene3D" id="1.10.10.10">
    <property type="entry name" value="Winged helix-like DNA-binding domain superfamily/Winged helix DNA-binding domain"/>
    <property type="match status" value="1"/>
</dbReference>
<dbReference type="PROSITE" id="PS01124">
    <property type="entry name" value="HTH_ARAC_FAMILY_2"/>
    <property type="match status" value="1"/>
</dbReference>
<comment type="catalytic activity">
    <reaction evidence="10">
        <text>a 6-O-methyl-2'-deoxyguanosine in DNA + L-cysteinyl-[protein] = S-methyl-L-cysteinyl-[protein] + a 2'-deoxyguanosine in DNA</text>
        <dbReference type="Rhea" id="RHEA:24000"/>
        <dbReference type="Rhea" id="RHEA-COMP:10131"/>
        <dbReference type="Rhea" id="RHEA-COMP:10132"/>
        <dbReference type="Rhea" id="RHEA-COMP:11367"/>
        <dbReference type="Rhea" id="RHEA-COMP:11368"/>
        <dbReference type="ChEBI" id="CHEBI:29950"/>
        <dbReference type="ChEBI" id="CHEBI:82612"/>
        <dbReference type="ChEBI" id="CHEBI:85445"/>
        <dbReference type="ChEBI" id="CHEBI:85448"/>
        <dbReference type="EC" id="2.1.1.63"/>
    </reaction>
</comment>
<dbReference type="SUPFAM" id="SSF46767">
    <property type="entry name" value="Methylated DNA-protein cysteine methyltransferase, C-terminal domain"/>
    <property type="match status" value="1"/>
</dbReference>
<dbReference type="FunFam" id="1.10.10.10:FF:000214">
    <property type="entry name" value="Methylated-DNA--protein-cysteine methyltransferase"/>
    <property type="match status" value="1"/>
</dbReference>
<dbReference type="SUPFAM" id="SSF53155">
    <property type="entry name" value="Methylated DNA-protein cysteine methyltransferase domain"/>
    <property type="match status" value="1"/>
</dbReference>
<evidence type="ECO:0000256" key="7">
    <source>
        <dbReference type="ARBA" id="ARBA00023015"/>
    </source>
</evidence>
<evidence type="ECO:0000256" key="9">
    <source>
        <dbReference type="ARBA" id="ARBA00023204"/>
    </source>
</evidence>
<proteinExistence type="inferred from homology"/>
<comment type="similarity">
    <text evidence="2">Belongs to the MGMT family.</text>
</comment>
<reference evidence="13" key="1">
    <citation type="submission" date="2016-11" db="EMBL/GenBank/DDBJ databases">
        <authorList>
            <person name="Varghese N."/>
            <person name="Submissions S."/>
        </authorList>
    </citation>
    <scope>NUCLEOTIDE SEQUENCE [LARGE SCALE GENOMIC DNA]</scope>
    <source>
        <strain evidence="13">GAS401</strain>
    </source>
</reference>
<evidence type="ECO:0000256" key="1">
    <source>
        <dbReference type="ARBA" id="ARBA00001286"/>
    </source>
</evidence>
<dbReference type="NCBIfam" id="TIGR00589">
    <property type="entry name" value="ogt"/>
    <property type="match status" value="1"/>
</dbReference>
<dbReference type="EC" id="2.1.1.63" evidence="3"/>
<keyword evidence="6" id="KW-0227">DNA damage</keyword>
<dbReference type="InterPro" id="IPR009057">
    <property type="entry name" value="Homeodomain-like_sf"/>
</dbReference>
<keyword evidence="13" id="KW-1185">Reference proteome</keyword>
<accession>A0A1M7TW73</accession>
<dbReference type="InterPro" id="IPR014048">
    <property type="entry name" value="MethylDNA_cys_MeTrfase_DNA-bd"/>
</dbReference>
<dbReference type="Pfam" id="PF01035">
    <property type="entry name" value="DNA_binding_1"/>
    <property type="match status" value="1"/>
</dbReference>
<dbReference type="PANTHER" id="PTHR10815:SF13">
    <property type="entry name" value="METHYLATED-DNA--PROTEIN-CYSTEINE METHYLTRANSFERASE"/>
    <property type="match status" value="1"/>
</dbReference>
<dbReference type="GO" id="GO:0032259">
    <property type="term" value="P:methylation"/>
    <property type="evidence" value="ECO:0007669"/>
    <property type="project" value="UniProtKB-KW"/>
</dbReference>
<dbReference type="SMART" id="SM00342">
    <property type="entry name" value="HTH_ARAC"/>
    <property type="match status" value="1"/>
</dbReference>
<dbReference type="AlphaFoldDB" id="A0A1M7TW73"/>
<dbReference type="Gene3D" id="1.10.10.60">
    <property type="entry name" value="Homeodomain-like"/>
    <property type="match status" value="1"/>
</dbReference>
<comment type="catalytic activity">
    <reaction evidence="1">
        <text>a 4-O-methyl-thymidine in DNA + L-cysteinyl-[protein] = a thymidine in DNA + S-methyl-L-cysteinyl-[protein]</text>
        <dbReference type="Rhea" id="RHEA:53428"/>
        <dbReference type="Rhea" id="RHEA-COMP:10131"/>
        <dbReference type="Rhea" id="RHEA-COMP:10132"/>
        <dbReference type="Rhea" id="RHEA-COMP:13555"/>
        <dbReference type="Rhea" id="RHEA-COMP:13556"/>
        <dbReference type="ChEBI" id="CHEBI:29950"/>
        <dbReference type="ChEBI" id="CHEBI:82612"/>
        <dbReference type="ChEBI" id="CHEBI:137386"/>
        <dbReference type="ChEBI" id="CHEBI:137387"/>
        <dbReference type="EC" id="2.1.1.63"/>
    </reaction>
</comment>
<dbReference type="GO" id="GO:0006281">
    <property type="term" value="P:DNA repair"/>
    <property type="evidence" value="ECO:0007669"/>
    <property type="project" value="UniProtKB-KW"/>
</dbReference>
<dbReference type="InterPro" id="IPR036388">
    <property type="entry name" value="WH-like_DNA-bd_sf"/>
</dbReference>
<evidence type="ECO:0000256" key="8">
    <source>
        <dbReference type="ARBA" id="ARBA00023163"/>
    </source>
</evidence>
<dbReference type="Proteomes" id="UP000184096">
    <property type="component" value="Chromosome I"/>
</dbReference>